<comment type="similarity">
    <text evidence="5">Belongs to the FliO/MopB family.</text>
</comment>
<evidence type="ECO:0000256" key="2">
    <source>
        <dbReference type="ARBA" id="ARBA00022692"/>
    </source>
</evidence>
<keyword evidence="3 5" id="KW-1133">Transmembrane helix</keyword>
<comment type="subcellular location">
    <subcellularLocation>
        <location evidence="5">Cell membrane</location>
    </subcellularLocation>
    <subcellularLocation>
        <location evidence="5">Bacterial flagellum basal body</location>
    </subcellularLocation>
</comment>
<evidence type="ECO:0000313" key="6">
    <source>
        <dbReference type="EMBL" id="MSS63000.1"/>
    </source>
</evidence>
<evidence type="ECO:0000256" key="1">
    <source>
        <dbReference type="ARBA" id="ARBA00022475"/>
    </source>
</evidence>
<gene>
    <name evidence="6" type="primary">fliO</name>
    <name evidence="6" type="ORF">FYJ58_03800</name>
</gene>
<keyword evidence="1 5" id="KW-1003">Cell membrane</keyword>
<comment type="caution">
    <text evidence="6">The sequence shown here is derived from an EMBL/GenBank/DDBJ whole genome shotgun (WGS) entry which is preliminary data.</text>
</comment>
<sequence length="124" mass="14133">MYLTTTGLTRVESLFNLFGILLVFLFILGLSYLVTKFIGKSNLLQQKNKNIQIIETYKIAPNKYIQIVRIGEKYLALGIGKEEIEFLTEIPNDQLLLESFSNQSPDSPELFKDILAKVGKKSMK</sequence>
<dbReference type="Pfam" id="PF04347">
    <property type="entry name" value="FliO"/>
    <property type="match status" value="1"/>
</dbReference>
<evidence type="ECO:0000256" key="4">
    <source>
        <dbReference type="ARBA" id="ARBA00023136"/>
    </source>
</evidence>
<dbReference type="NCBIfam" id="TIGR03500">
    <property type="entry name" value="FliO_TIGR"/>
    <property type="match status" value="1"/>
</dbReference>
<reference evidence="6 7" key="1">
    <citation type="submission" date="2019-08" db="EMBL/GenBank/DDBJ databases">
        <title>In-depth cultivation of the pig gut microbiome towards novel bacterial diversity and tailored functional studies.</title>
        <authorList>
            <person name="Wylensek D."/>
            <person name="Hitch T.C.A."/>
            <person name="Clavel T."/>
        </authorList>
    </citation>
    <scope>NUCLEOTIDE SEQUENCE [LARGE SCALE GENOMIC DNA]</scope>
    <source>
        <strain evidence="6 7">WCA-693-APC-MOT-I</strain>
    </source>
</reference>
<keyword evidence="6" id="KW-0966">Cell projection</keyword>
<protein>
    <recommendedName>
        <fullName evidence="5">Flagellar protein</fullName>
    </recommendedName>
</protein>
<evidence type="ECO:0000313" key="7">
    <source>
        <dbReference type="Proteomes" id="UP000482209"/>
    </source>
</evidence>
<feature type="transmembrane region" description="Helical" evidence="5">
    <location>
        <begin position="14"/>
        <end position="34"/>
    </location>
</feature>
<dbReference type="EMBL" id="VUMT01000004">
    <property type="protein sequence ID" value="MSS63000.1"/>
    <property type="molecule type" value="Genomic_DNA"/>
</dbReference>
<dbReference type="RefSeq" id="WP_154517476.1">
    <property type="nucleotide sequence ID" value="NZ_VUMT01000004.1"/>
</dbReference>
<evidence type="ECO:0000256" key="5">
    <source>
        <dbReference type="RuleBase" id="RU362064"/>
    </source>
</evidence>
<keyword evidence="2 5" id="KW-0812">Transmembrane</keyword>
<keyword evidence="4 5" id="KW-0472">Membrane</keyword>
<keyword evidence="7" id="KW-1185">Reference proteome</keyword>
<keyword evidence="5" id="KW-0975">Bacterial flagellum</keyword>
<proteinExistence type="inferred from homology"/>
<dbReference type="Proteomes" id="UP000482209">
    <property type="component" value="Unassembled WGS sequence"/>
</dbReference>
<dbReference type="GO" id="GO:0005886">
    <property type="term" value="C:plasma membrane"/>
    <property type="evidence" value="ECO:0007669"/>
    <property type="project" value="UniProtKB-SubCell"/>
</dbReference>
<keyword evidence="6" id="KW-0969">Cilium</keyword>
<dbReference type="GO" id="GO:0044781">
    <property type="term" value="P:bacterial-type flagellum organization"/>
    <property type="evidence" value="ECO:0007669"/>
    <property type="project" value="UniProtKB-UniRule"/>
</dbReference>
<organism evidence="6 7">
    <name type="scientific">Velocimicrobium porci</name>
    <dbReference type="NCBI Taxonomy" id="2606634"/>
    <lineage>
        <taxon>Bacteria</taxon>
        <taxon>Bacillati</taxon>
        <taxon>Bacillota</taxon>
        <taxon>Clostridia</taxon>
        <taxon>Lachnospirales</taxon>
        <taxon>Lachnospiraceae</taxon>
        <taxon>Velocimicrobium</taxon>
    </lineage>
</organism>
<accession>A0A6L5XVZ6</accession>
<dbReference type="AlphaFoldDB" id="A0A6L5XVZ6"/>
<dbReference type="GO" id="GO:0009425">
    <property type="term" value="C:bacterial-type flagellum basal body"/>
    <property type="evidence" value="ECO:0007669"/>
    <property type="project" value="UniProtKB-SubCell"/>
</dbReference>
<dbReference type="InterPro" id="IPR022781">
    <property type="entry name" value="Flagellar_biosynth_FliO"/>
</dbReference>
<keyword evidence="6" id="KW-0282">Flagellum</keyword>
<evidence type="ECO:0000256" key="3">
    <source>
        <dbReference type="ARBA" id="ARBA00022989"/>
    </source>
</evidence>
<name>A0A6L5XVZ6_9FIRM</name>